<dbReference type="GO" id="GO:0016787">
    <property type="term" value="F:hydrolase activity"/>
    <property type="evidence" value="ECO:0007669"/>
    <property type="project" value="UniProtKB-KW"/>
</dbReference>
<dbReference type="SUPFAM" id="SSF56601">
    <property type="entry name" value="beta-lactamase/transpeptidase-like"/>
    <property type="match status" value="1"/>
</dbReference>
<dbReference type="InterPro" id="IPR012338">
    <property type="entry name" value="Beta-lactam/transpept-like"/>
</dbReference>
<comment type="caution">
    <text evidence="2">The sequence shown here is derived from an EMBL/GenBank/DDBJ whole genome shotgun (WGS) entry which is preliminary data.</text>
</comment>
<evidence type="ECO:0000313" key="3">
    <source>
        <dbReference type="Proteomes" id="UP001596011"/>
    </source>
</evidence>
<dbReference type="Pfam" id="PF13354">
    <property type="entry name" value="Beta-lactamase2"/>
    <property type="match status" value="1"/>
</dbReference>
<protein>
    <submittedName>
        <fullName evidence="2">Serine hydrolase</fullName>
    </submittedName>
</protein>
<dbReference type="EMBL" id="JBHSFI010000001">
    <property type="protein sequence ID" value="MFC4626613.1"/>
    <property type="molecule type" value="Genomic_DNA"/>
</dbReference>
<dbReference type="InterPro" id="IPR000871">
    <property type="entry name" value="Beta-lactam_class-A"/>
</dbReference>
<feature type="domain" description="Beta-lactamase class A catalytic" evidence="1">
    <location>
        <begin position="37"/>
        <end position="266"/>
    </location>
</feature>
<proteinExistence type="predicted"/>
<sequence length="301" mass="31662">MSTPDVAVTAALRAVARDAGVTARVHATRLAGPPGTVALDDAEPVAIASLYKLPLALVWADLVTARRLAADAPVRLPASSRMPGPTGVAMLLDDVVLTARDVVRLMLAVSDNACGDALLSLVGRERAHERLAELGLPTTLVRQGSAGETRALLRDTGTATWAGAQRALADPDHAAETSQYDPALASAATAAELGEALRLLWSRRGPAYDLVRDALAHQAWRHRIGSGFPHDDVALHGKTGTLGRLRHEAAVIGFPHEYPVGVVVLTWAARPERYLPGVDAAIGELARLATGPLRMPDDETG</sequence>
<reference evidence="3" key="1">
    <citation type="journal article" date="2019" name="Int. J. Syst. Evol. Microbiol.">
        <title>The Global Catalogue of Microorganisms (GCM) 10K type strain sequencing project: providing services to taxonomists for standard genome sequencing and annotation.</title>
        <authorList>
            <consortium name="The Broad Institute Genomics Platform"/>
            <consortium name="The Broad Institute Genome Sequencing Center for Infectious Disease"/>
            <person name="Wu L."/>
            <person name="Ma J."/>
        </authorList>
    </citation>
    <scope>NUCLEOTIDE SEQUENCE [LARGE SCALE GENOMIC DNA]</scope>
    <source>
        <strain evidence="3">CCUG 42722</strain>
    </source>
</reference>
<keyword evidence="3" id="KW-1185">Reference proteome</keyword>
<keyword evidence="2" id="KW-0378">Hydrolase</keyword>
<organism evidence="2 3">
    <name type="scientific">Promicromonospora alba</name>
    <dbReference type="NCBI Taxonomy" id="1616110"/>
    <lineage>
        <taxon>Bacteria</taxon>
        <taxon>Bacillati</taxon>
        <taxon>Actinomycetota</taxon>
        <taxon>Actinomycetes</taxon>
        <taxon>Micrococcales</taxon>
        <taxon>Promicromonosporaceae</taxon>
        <taxon>Promicromonospora</taxon>
    </lineage>
</organism>
<dbReference type="InterPro" id="IPR045155">
    <property type="entry name" value="Beta-lactam_cat"/>
</dbReference>
<evidence type="ECO:0000313" key="2">
    <source>
        <dbReference type="EMBL" id="MFC4626613.1"/>
    </source>
</evidence>
<accession>A0ABV9HAV6</accession>
<dbReference type="Gene3D" id="3.40.710.10">
    <property type="entry name" value="DD-peptidase/beta-lactamase superfamily"/>
    <property type="match status" value="1"/>
</dbReference>
<name>A0ABV9HAV6_9MICO</name>
<dbReference type="PANTHER" id="PTHR35333:SF3">
    <property type="entry name" value="BETA-LACTAMASE-TYPE TRANSPEPTIDASE FOLD CONTAINING PROTEIN"/>
    <property type="match status" value="1"/>
</dbReference>
<dbReference type="RefSeq" id="WP_377130889.1">
    <property type="nucleotide sequence ID" value="NZ_JBHSFI010000001.1"/>
</dbReference>
<dbReference type="PANTHER" id="PTHR35333">
    <property type="entry name" value="BETA-LACTAMASE"/>
    <property type="match status" value="1"/>
</dbReference>
<gene>
    <name evidence="2" type="ORF">ACFO6V_00115</name>
</gene>
<evidence type="ECO:0000259" key="1">
    <source>
        <dbReference type="Pfam" id="PF13354"/>
    </source>
</evidence>
<dbReference type="Proteomes" id="UP001596011">
    <property type="component" value="Unassembled WGS sequence"/>
</dbReference>